<gene>
    <name evidence="1" type="ORF">E3J84_07230</name>
</gene>
<evidence type="ECO:0008006" key="3">
    <source>
        <dbReference type="Google" id="ProtNLM"/>
    </source>
</evidence>
<evidence type="ECO:0000313" key="2">
    <source>
        <dbReference type="Proteomes" id="UP000316360"/>
    </source>
</evidence>
<comment type="caution">
    <text evidence="1">The sequence shown here is derived from an EMBL/GenBank/DDBJ whole genome shotgun (WGS) entry which is preliminary data.</text>
</comment>
<evidence type="ECO:0000313" key="1">
    <source>
        <dbReference type="EMBL" id="TET07617.1"/>
    </source>
</evidence>
<accession>A0A523RPC0</accession>
<sequence>MKDFKSIFIKKKILIVCQVIAGGKIQRVAKKHGVSRASAYAWTEESFRYPGASTKTGETRI</sequence>
<name>A0A523RPC0_UNCAE</name>
<dbReference type="EMBL" id="SOKJ01000413">
    <property type="protein sequence ID" value="TET07617.1"/>
    <property type="molecule type" value="Genomic_DNA"/>
</dbReference>
<reference evidence="1 2" key="1">
    <citation type="submission" date="2019-03" db="EMBL/GenBank/DDBJ databases">
        <title>Metabolic potential of uncultured bacteria and archaea associated with petroleum seepage in deep-sea sediments.</title>
        <authorList>
            <person name="Dong X."/>
            <person name="Hubert C."/>
        </authorList>
    </citation>
    <scope>NUCLEOTIDE SEQUENCE [LARGE SCALE GENOMIC DNA]</scope>
    <source>
        <strain evidence="1">E44_bin7</strain>
    </source>
</reference>
<organism evidence="1 2">
    <name type="scientific">Aerophobetes bacterium</name>
    <dbReference type="NCBI Taxonomy" id="2030807"/>
    <lineage>
        <taxon>Bacteria</taxon>
        <taxon>Candidatus Aerophobota</taxon>
    </lineage>
</organism>
<dbReference type="Proteomes" id="UP000316360">
    <property type="component" value="Unassembled WGS sequence"/>
</dbReference>
<protein>
    <recommendedName>
        <fullName evidence="3">Transposase</fullName>
    </recommendedName>
</protein>
<dbReference type="AlphaFoldDB" id="A0A523RPC0"/>
<proteinExistence type="predicted"/>